<protein>
    <submittedName>
        <fullName evidence="1">Uncharacterized protein</fullName>
    </submittedName>
</protein>
<accession>A0ACC4E929</accession>
<dbReference type="EMBL" id="JBGNUJ010000002">
    <property type="protein sequence ID" value="KAL3964229.1"/>
    <property type="molecule type" value="Genomic_DNA"/>
</dbReference>
<dbReference type="Proteomes" id="UP001638806">
    <property type="component" value="Unassembled WGS sequence"/>
</dbReference>
<name>A0ACC4E929_PURLI</name>
<comment type="caution">
    <text evidence="1">The sequence shown here is derived from an EMBL/GenBank/DDBJ whole genome shotgun (WGS) entry which is preliminary data.</text>
</comment>
<keyword evidence="2" id="KW-1185">Reference proteome</keyword>
<sequence>MSCARSAGGGRSSRRAWPANAAPPRGSLSRRYASKPGTLSSAGSGWFARRHPQKTPAARTPDPKGPAQRRPYAPVDPSTSSHFSALVALVLPKPAPPLLLSTGLSLGGALTRTSTRPPTLFPLPRRSLSDGWCETCLSWASILFLLLLPFPANTRWSRSFCSRLGDRSVQPTAGRKPSSPASSPRSPFLVHCVLLAVSLGPSAHRPPPRHPTCGPPLSLFLTSDPPPPRNE</sequence>
<evidence type="ECO:0000313" key="2">
    <source>
        <dbReference type="Proteomes" id="UP001638806"/>
    </source>
</evidence>
<organism evidence="1 2">
    <name type="scientific">Purpureocillium lilacinum</name>
    <name type="common">Paecilomyces lilacinus</name>
    <dbReference type="NCBI Taxonomy" id="33203"/>
    <lineage>
        <taxon>Eukaryota</taxon>
        <taxon>Fungi</taxon>
        <taxon>Dikarya</taxon>
        <taxon>Ascomycota</taxon>
        <taxon>Pezizomycotina</taxon>
        <taxon>Sordariomycetes</taxon>
        <taxon>Hypocreomycetidae</taxon>
        <taxon>Hypocreales</taxon>
        <taxon>Ophiocordycipitaceae</taxon>
        <taxon>Purpureocillium</taxon>
    </lineage>
</organism>
<gene>
    <name evidence="1" type="ORF">ACCO45_001233</name>
</gene>
<evidence type="ECO:0000313" key="1">
    <source>
        <dbReference type="EMBL" id="KAL3964229.1"/>
    </source>
</evidence>
<proteinExistence type="predicted"/>
<reference evidence="1" key="1">
    <citation type="submission" date="2024-12" db="EMBL/GenBank/DDBJ databases">
        <title>Comparative genomics and development of molecular markers within Purpureocillium lilacinum and among Purpureocillium species.</title>
        <authorList>
            <person name="Yeh Z.-Y."/>
            <person name="Ni N.-T."/>
            <person name="Lo P.-H."/>
            <person name="Mushyakhwo K."/>
            <person name="Lin C.-F."/>
            <person name="Nai Y.-S."/>
        </authorList>
    </citation>
    <scope>NUCLEOTIDE SEQUENCE</scope>
    <source>
        <strain evidence="1">NCHU-NPUST-175</strain>
    </source>
</reference>